<dbReference type="OrthoDB" id="7872031at2"/>
<name>D5RTS2_9PROT</name>
<accession>D5RTS2</accession>
<dbReference type="HOGENOM" id="CLU_162460_1_0_5"/>
<protein>
    <recommendedName>
        <fullName evidence="3">Gas vesicle protein G</fullName>
    </recommendedName>
</protein>
<evidence type="ECO:0000313" key="2">
    <source>
        <dbReference type="Proteomes" id="UP000005324"/>
    </source>
</evidence>
<dbReference type="AlphaFoldDB" id="D5RTS2"/>
<dbReference type="Proteomes" id="UP000005324">
    <property type="component" value="Unassembled WGS sequence"/>
</dbReference>
<dbReference type="InterPro" id="IPR007804">
    <property type="entry name" value="GvpG"/>
</dbReference>
<keyword evidence="2" id="KW-1185">Reference proteome</keyword>
<gene>
    <name evidence="1" type="ORF">HMPREF0731_4484</name>
</gene>
<comment type="caution">
    <text evidence="1">The sequence shown here is derived from an EMBL/GenBank/DDBJ whole genome shotgun (WGS) entry which is preliminary data.</text>
</comment>
<dbReference type="RefSeq" id="WP_007006655.1">
    <property type="nucleotide sequence ID" value="NZ_GG771251.1"/>
</dbReference>
<proteinExistence type="predicted"/>
<dbReference type="Pfam" id="PF05120">
    <property type="entry name" value="GvpG"/>
    <property type="match status" value="1"/>
</dbReference>
<organism evidence="1 2">
    <name type="scientific">Pseudoroseomonas cervicalis ATCC 49957</name>
    <dbReference type="NCBI Taxonomy" id="525371"/>
    <lineage>
        <taxon>Bacteria</taxon>
        <taxon>Pseudomonadati</taxon>
        <taxon>Pseudomonadota</taxon>
        <taxon>Alphaproteobacteria</taxon>
        <taxon>Acetobacterales</taxon>
        <taxon>Roseomonadaceae</taxon>
        <taxon>Roseomonas</taxon>
    </lineage>
</organism>
<reference evidence="1 2" key="1">
    <citation type="submission" date="2010-04" db="EMBL/GenBank/DDBJ databases">
        <authorList>
            <person name="Qin X."/>
            <person name="Bachman B."/>
            <person name="Battles P."/>
            <person name="Bell A."/>
            <person name="Bess C."/>
            <person name="Bickham C."/>
            <person name="Chaboub L."/>
            <person name="Chen D."/>
            <person name="Coyle M."/>
            <person name="Deiros D.R."/>
            <person name="Dinh H."/>
            <person name="Forbes L."/>
            <person name="Fowler G."/>
            <person name="Francisco L."/>
            <person name="Fu Q."/>
            <person name="Gubbala S."/>
            <person name="Hale W."/>
            <person name="Han Y."/>
            <person name="Hemphill L."/>
            <person name="Highlander S.K."/>
            <person name="Hirani K."/>
            <person name="Hogues M."/>
            <person name="Jackson L."/>
            <person name="Jakkamsetti A."/>
            <person name="Javaid M."/>
            <person name="Jiang H."/>
            <person name="Korchina V."/>
            <person name="Kovar C."/>
            <person name="Lara F."/>
            <person name="Lee S."/>
            <person name="Mata R."/>
            <person name="Mathew T."/>
            <person name="Moen C."/>
            <person name="Morales K."/>
            <person name="Munidasa M."/>
            <person name="Nazareth L."/>
            <person name="Ngo R."/>
            <person name="Nguyen L."/>
            <person name="Okwuonu G."/>
            <person name="Ongeri F."/>
            <person name="Patil S."/>
            <person name="Petrosino J."/>
            <person name="Pham C."/>
            <person name="Pham P."/>
            <person name="Pu L.-L."/>
            <person name="Puazo M."/>
            <person name="Raj R."/>
            <person name="Reid J."/>
            <person name="Rouhana J."/>
            <person name="Saada N."/>
            <person name="Shang Y."/>
            <person name="Simmons D."/>
            <person name="Thornton R."/>
            <person name="Warren J."/>
            <person name="Weissenberger G."/>
            <person name="Zhang J."/>
            <person name="Zhang L."/>
            <person name="Zhou C."/>
            <person name="Zhu D."/>
            <person name="Muzny D."/>
            <person name="Worley K."/>
            <person name="Gibbs R."/>
        </authorList>
    </citation>
    <scope>NUCLEOTIDE SEQUENCE [LARGE SCALE GENOMIC DNA]</scope>
    <source>
        <strain evidence="1 2">ATCC 49957</strain>
    </source>
</reference>
<dbReference type="EMBL" id="ADVL01000833">
    <property type="protein sequence ID" value="EFH09296.1"/>
    <property type="molecule type" value="Genomic_DNA"/>
</dbReference>
<evidence type="ECO:0000313" key="1">
    <source>
        <dbReference type="EMBL" id="EFH09296.1"/>
    </source>
</evidence>
<evidence type="ECO:0008006" key="3">
    <source>
        <dbReference type="Google" id="ProtNLM"/>
    </source>
</evidence>
<sequence>MLGTLLTLPASGPLSGVFWIARRIAAIVEEEQSDPARVEAALLALERRLEAGEIDEATYDAAEAPLLEELQALRAARRARQGGGA</sequence>